<feature type="region of interest" description="Disordered" evidence="1">
    <location>
        <begin position="1"/>
        <end position="24"/>
    </location>
</feature>
<sequence>MPLTAESMAAKRKARRDAVAPLQTDDPAAVAAKIQEYLVADSQGIIDAITADALVTTTSGAPDGEHQGNIS</sequence>
<evidence type="ECO:0000313" key="3">
    <source>
        <dbReference type="Proteomes" id="UP000507962"/>
    </source>
</evidence>
<accession>A0A4U8YSW1</accession>
<organism evidence="2 3">
    <name type="scientific">Desulfoluna butyratoxydans</name>
    <dbReference type="NCBI Taxonomy" id="231438"/>
    <lineage>
        <taxon>Bacteria</taxon>
        <taxon>Pseudomonadati</taxon>
        <taxon>Thermodesulfobacteriota</taxon>
        <taxon>Desulfobacteria</taxon>
        <taxon>Desulfobacterales</taxon>
        <taxon>Desulfolunaceae</taxon>
        <taxon>Desulfoluna</taxon>
    </lineage>
</organism>
<name>A0A4U8YSW1_9BACT</name>
<gene>
    <name evidence="2" type="ORF">MSL71_20320</name>
</gene>
<protein>
    <submittedName>
        <fullName evidence="2">Uncharacterized protein</fullName>
    </submittedName>
</protein>
<dbReference type="EMBL" id="CAADHO010000003">
    <property type="protein sequence ID" value="VFQ44383.1"/>
    <property type="molecule type" value="Genomic_DNA"/>
</dbReference>
<evidence type="ECO:0000313" key="2">
    <source>
        <dbReference type="EMBL" id="VFQ44383.1"/>
    </source>
</evidence>
<dbReference type="RefSeq" id="WP_180139770.1">
    <property type="nucleotide sequence ID" value="NZ_CAADHO010000003.1"/>
</dbReference>
<keyword evidence="3" id="KW-1185">Reference proteome</keyword>
<proteinExistence type="predicted"/>
<dbReference type="AlphaFoldDB" id="A0A4U8YSW1"/>
<evidence type="ECO:0000256" key="1">
    <source>
        <dbReference type="SAM" id="MobiDB-lite"/>
    </source>
</evidence>
<dbReference type="Proteomes" id="UP000507962">
    <property type="component" value="Unassembled WGS sequence"/>
</dbReference>
<reference evidence="2 3" key="1">
    <citation type="submission" date="2019-03" db="EMBL/GenBank/DDBJ databases">
        <authorList>
            <person name="Nijsse B."/>
        </authorList>
    </citation>
    <scope>NUCLEOTIDE SEQUENCE [LARGE SCALE GENOMIC DNA]</scope>
    <source>
        <strain evidence="2">Desulfoluna butyratoxydans MSL71</strain>
    </source>
</reference>